<dbReference type="InterPro" id="IPR036508">
    <property type="entry name" value="Chitin-bd_dom_sf"/>
</dbReference>
<name>A0A2G5VN61_9PELO</name>
<dbReference type="GO" id="GO:0005576">
    <property type="term" value="C:extracellular region"/>
    <property type="evidence" value="ECO:0007669"/>
    <property type="project" value="InterPro"/>
</dbReference>
<dbReference type="GO" id="GO:0008061">
    <property type="term" value="F:chitin binding"/>
    <property type="evidence" value="ECO:0007669"/>
    <property type="project" value="UniProtKB-KW"/>
</dbReference>
<protein>
    <recommendedName>
        <fullName evidence="9">Chitin-binding type-2 domain-containing protein</fullName>
    </recommendedName>
</protein>
<dbReference type="PANTHER" id="PTHR23301:SF0">
    <property type="entry name" value="CHITIN-BINDING TYPE-2 DOMAIN-CONTAINING PROTEIN-RELATED"/>
    <property type="match status" value="1"/>
</dbReference>
<feature type="region of interest" description="Disordered" evidence="7">
    <location>
        <begin position="147"/>
        <end position="179"/>
    </location>
</feature>
<feature type="domain" description="Chitin-binding type-2" evidence="9">
    <location>
        <begin position="188"/>
        <end position="235"/>
    </location>
</feature>
<evidence type="ECO:0000256" key="6">
    <source>
        <dbReference type="ARBA" id="ARBA00023180"/>
    </source>
</evidence>
<keyword evidence="5" id="KW-1015">Disulfide bond</keyword>
<dbReference type="OrthoDB" id="6020543at2759"/>
<keyword evidence="6" id="KW-0325">Glycoprotein</keyword>
<dbReference type="EMBL" id="PDUG01000001">
    <property type="protein sequence ID" value="PIC53077.1"/>
    <property type="molecule type" value="Genomic_DNA"/>
</dbReference>
<dbReference type="Pfam" id="PF01607">
    <property type="entry name" value="CBM_14"/>
    <property type="match status" value="2"/>
</dbReference>
<dbReference type="SMART" id="SM00494">
    <property type="entry name" value="ChtBD2"/>
    <property type="match status" value="3"/>
</dbReference>
<keyword evidence="11" id="KW-1185">Reference proteome</keyword>
<dbReference type="InterPro" id="IPR051940">
    <property type="entry name" value="Chitin_bind-dev_reg"/>
</dbReference>
<organism evidence="10 11">
    <name type="scientific">Caenorhabditis nigoni</name>
    <dbReference type="NCBI Taxonomy" id="1611254"/>
    <lineage>
        <taxon>Eukaryota</taxon>
        <taxon>Metazoa</taxon>
        <taxon>Ecdysozoa</taxon>
        <taxon>Nematoda</taxon>
        <taxon>Chromadorea</taxon>
        <taxon>Rhabditida</taxon>
        <taxon>Rhabditina</taxon>
        <taxon>Rhabditomorpha</taxon>
        <taxon>Rhabditoidea</taxon>
        <taxon>Rhabditidae</taxon>
        <taxon>Peloderinae</taxon>
        <taxon>Caenorhabditis</taxon>
    </lineage>
</organism>
<keyword evidence="3 8" id="KW-0732">Signal</keyword>
<dbReference type="SUPFAM" id="SSF57625">
    <property type="entry name" value="Invertebrate chitin-binding proteins"/>
    <property type="match status" value="2"/>
</dbReference>
<proteinExistence type="predicted"/>
<feature type="domain" description="Chitin-binding type-2" evidence="9">
    <location>
        <begin position="27"/>
        <end position="82"/>
    </location>
</feature>
<evidence type="ECO:0000256" key="3">
    <source>
        <dbReference type="ARBA" id="ARBA00022729"/>
    </source>
</evidence>
<evidence type="ECO:0000259" key="9">
    <source>
        <dbReference type="PROSITE" id="PS50940"/>
    </source>
</evidence>
<dbReference type="PANTHER" id="PTHR23301">
    <property type="entry name" value="CHITIN BINDING PERITROPHIN-A"/>
    <property type="match status" value="1"/>
</dbReference>
<feature type="compositionally biased region" description="Acidic residues" evidence="7">
    <location>
        <begin position="160"/>
        <end position="179"/>
    </location>
</feature>
<dbReference type="STRING" id="1611254.A0A2G5VN61"/>
<sequence length="407" mass="43854">MGPRLAAVSLFILTLLTSSSQAQYSSTPECPAYYNGSIAGSSCSREYSICVNGIRQAATCSDGYVFYDDGCVPIEDSPECQLADDTEEEPYDSFDCSAKHDGLYSIGCVNQFVNCVSGQAYQMYCPDDLVFHGKTQECQESCDDVEEDATTASPVVYRNEDDDESYEEGSGETEGYYEPEATTEEPIDFDCNGLENGNYAEGCSDVFYTCNNGVVFRRYCPQGTVFNPSQQACDYDCTEAVTTTTQAYVPTTDADVPAATPSEYTTTPGYDDVTTQSPIVTVLTTTTQAPDDSSWRAVAMGCIAAALVAAYALYDDPSLKACSLVSYLTEFISEADKNVLVVDRVVAREQGDQASGAESGGEDTEPATFQVHDALFVAGCGQAMVFVKQSNVIETDKKIAAQVADFL</sequence>
<feature type="chain" id="PRO_5013599764" description="Chitin-binding type-2 domain-containing protein" evidence="8">
    <location>
        <begin position="23"/>
        <end position="407"/>
    </location>
</feature>
<evidence type="ECO:0000313" key="10">
    <source>
        <dbReference type="EMBL" id="PIC53077.1"/>
    </source>
</evidence>
<evidence type="ECO:0000256" key="7">
    <source>
        <dbReference type="SAM" id="MobiDB-lite"/>
    </source>
</evidence>
<dbReference type="Gene3D" id="2.170.140.10">
    <property type="entry name" value="Chitin binding domain"/>
    <property type="match status" value="2"/>
</dbReference>
<evidence type="ECO:0000256" key="5">
    <source>
        <dbReference type="ARBA" id="ARBA00023157"/>
    </source>
</evidence>
<keyword evidence="4" id="KW-0677">Repeat</keyword>
<evidence type="ECO:0000256" key="8">
    <source>
        <dbReference type="SAM" id="SignalP"/>
    </source>
</evidence>
<dbReference type="Proteomes" id="UP000230233">
    <property type="component" value="Chromosome I"/>
</dbReference>
<reference evidence="11" key="1">
    <citation type="submission" date="2017-10" db="EMBL/GenBank/DDBJ databases">
        <title>Rapid genome shrinkage in a self-fertile nematode reveals novel sperm competition proteins.</title>
        <authorList>
            <person name="Yin D."/>
            <person name="Schwarz E.M."/>
            <person name="Thomas C.G."/>
            <person name="Felde R.L."/>
            <person name="Korf I.F."/>
            <person name="Cutter A.D."/>
            <person name="Schartner C.M."/>
            <person name="Ralston E.J."/>
            <person name="Meyer B.J."/>
            <person name="Haag E.S."/>
        </authorList>
    </citation>
    <scope>NUCLEOTIDE SEQUENCE [LARGE SCALE GENOMIC DNA]</scope>
    <source>
        <strain evidence="11">JU1422</strain>
    </source>
</reference>
<comment type="caution">
    <text evidence="10">The sequence shown here is derived from an EMBL/GenBank/DDBJ whole genome shotgun (WGS) entry which is preliminary data.</text>
</comment>
<gene>
    <name evidence="10" type="primary">Cnig_chr_I.g2927</name>
    <name evidence="10" type="ORF">B9Z55_002927</name>
</gene>
<dbReference type="InterPro" id="IPR002557">
    <property type="entry name" value="Chitin-bd_dom"/>
</dbReference>
<feature type="domain" description="Chitin-binding type-2" evidence="9">
    <location>
        <begin position="93"/>
        <end position="138"/>
    </location>
</feature>
<keyword evidence="1" id="KW-0217">Developmental protein</keyword>
<accession>A0A2G5VN61</accession>
<evidence type="ECO:0000313" key="11">
    <source>
        <dbReference type="Proteomes" id="UP000230233"/>
    </source>
</evidence>
<feature type="signal peptide" evidence="8">
    <location>
        <begin position="1"/>
        <end position="22"/>
    </location>
</feature>
<evidence type="ECO:0000256" key="2">
    <source>
        <dbReference type="ARBA" id="ARBA00022669"/>
    </source>
</evidence>
<evidence type="ECO:0000256" key="4">
    <source>
        <dbReference type="ARBA" id="ARBA00022737"/>
    </source>
</evidence>
<evidence type="ECO:0000256" key="1">
    <source>
        <dbReference type="ARBA" id="ARBA00022473"/>
    </source>
</evidence>
<keyword evidence="2" id="KW-0147">Chitin-binding</keyword>
<dbReference type="PROSITE" id="PS50940">
    <property type="entry name" value="CHIT_BIND_II"/>
    <property type="match status" value="3"/>
</dbReference>
<dbReference type="AlphaFoldDB" id="A0A2G5VN61"/>